<accession>A0AAV7LCV7</accession>
<reference evidence="1" key="1">
    <citation type="journal article" date="2022" name="bioRxiv">
        <title>Sequencing and chromosome-scale assembly of the giantPleurodeles waltlgenome.</title>
        <authorList>
            <person name="Brown T."/>
            <person name="Elewa A."/>
            <person name="Iarovenko S."/>
            <person name="Subramanian E."/>
            <person name="Araus A.J."/>
            <person name="Petzold A."/>
            <person name="Susuki M."/>
            <person name="Suzuki K.-i.T."/>
            <person name="Hayashi T."/>
            <person name="Toyoda A."/>
            <person name="Oliveira C."/>
            <person name="Osipova E."/>
            <person name="Leigh N.D."/>
            <person name="Simon A."/>
            <person name="Yun M.H."/>
        </authorList>
    </citation>
    <scope>NUCLEOTIDE SEQUENCE</scope>
    <source>
        <strain evidence="1">20211129_DDA</strain>
        <tissue evidence="1">Liver</tissue>
    </source>
</reference>
<comment type="caution">
    <text evidence="1">The sequence shown here is derived from an EMBL/GenBank/DDBJ whole genome shotgun (WGS) entry which is preliminary data.</text>
</comment>
<feature type="non-terminal residue" evidence="1">
    <location>
        <position position="94"/>
    </location>
</feature>
<dbReference type="EMBL" id="JANPWB010000016">
    <property type="protein sequence ID" value="KAJ1085460.1"/>
    <property type="molecule type" value="Genomic_DNA"/>
</dbReference>
<gene>
    <name evidence="1" type="ORF">NDU88_005592</name>
</gene>
<proteinExistence type="predicted"/>
<keyword evidence="2" id="KW-1185">Reference proteome</keyword>
<sequence length="94" mass="10963">MAALEIGFVKGASHMVFLPDLENHLSEEGMCFILLEQEAVSQRDHQDWICQRLRRCCGTEKQEHVKHTAHHARLYEIHKALKMQLMPLTLPKRC</sequence>
<evidence type="ECO:0000313" key="1">
    <source>
        <dbReference type="EMBL" id="KAJ1085460.1"/>
    </source>
</evidence>
<dbReference type="Proteomes" id="UP001066276">
    <property type="component" value="Chromosome 12"/>
</dbReference>
<dbReference type="AlphaFoldDB" id="A0AAV7LCV7"/>
<evidence type="ECO:0000313" key="2">
    <source>
        <dbReference type="Proteomes" id="UP001066276"/>
    </source>
</evidence>
<name>A0AAV7LCV7_PLEWA</name>
<protein>
    <submittedName>
        <fullName evidence="1">Uncharacterized protein</fullName>
    </submittedName>
</protein>
<organism evidence="1 2">
    <name type="scientific">Pleurodeles waltl</name>
    <name type="common">Iberian ribbed newt</name>
    <dbReference type="NCBI Taxonomy" id="8319"/>
    <lineage>
        <taxon>Eukaryota</taxon>
        <taxon>Metazoa</taxon>
        <taxon>Chordata</taxon>
        <taxon>Craniata</taxon>
        <taxon>Vertebrata</taxon>
        <taxon>Euteleostomi</taxon>
        <taxon>Amphibia</taxon>
        <taxon>Batrachia</taxon>
        <taxon>Caudata</taxon>
        <taxon>Salamandroidea</taxon>
        <taxon>Salamandridae</taxon>
        <taxon>Pleurodelinae</taxon>
        <taxon>Pleurodeles</taxon>
    </lineage>
</organism>